<gene>
    <name evidence="2" type="ORF">GSTUAT00004670001</name>
</gene>
<feature type="signal peptide" evidence="1">
    <location>
        <begin position="1"/>
        <end position="23"/>
    </location>
</feature>
<organism evidence="2 3">
    <name type="scientific">Tuber aestivum</name>
    <name type="common">summer truffle</name>
    <dbReference type="NCBI Taxonomy" id="59557"/>
    <lineage>
        <taxon>Eukaryota</taxon>
        <taxon>Fungi</taxon>
        <taxon>Dikarya</taxon>
        <taxon>Ascomycota</taxon>
        <taxon>Pezizomycotina</taxon>
        <taxon>Pezizomycetes</taxon>
        <taxon>Pezizales</taxon>
        <taxon>Tuberaceae</taxon>
        <taxon>Tuber</taxon>
    </lineage>
</organism>
<evidence type="ECO:0000313" key="3">
    <source>
        <dbReference type="Proteomes" id="UP001412239"/>
    </source>
</evidence>
<dbReference type="Proteomes" id="UP001412239">
    <property type="component" value="Unassembled WGS sequence"/>
</dbReference>
<accession>A0A292PXM2</accession>
<evidence type="ECO:0000313" key="2">
    <source>
        <dbReference type="EMBL" id="CUS11243.1"/>
    </source>
</evidence>
<proteinExistence type="predicted"/>
<dbReference type="AlphaFoldDB" id="A0A292PXM2"/>
<feature type="chain" id="PRO_5012087207" evidence="1">
    <location>
        <begin position="24"/>
        <end position="135"/>
    </location>
</feature>
<protein>
    <submittedName>
        <fullName evidence="2">Uncharacterized protein</fullName>
    </submittedName>
</protein>
<name>A0A292PXM2_9PEZI</name>
<reference evidence="2" key="1">
    <citation type="submission" date="2015-10" db="EMBL/GenBank/DDBJ databases">
        <authorList>
            <person name="Regsiter A."/>
            <person name="william w."/>
        </authorList>
    </citation>
    <scope>NUCLEOTIDE SEQUENCE</scope>
    <source>
        <strain evidence="2">Montdore</strain>
    </source>
</reference>
<sequence>MRSIVRRLMGIGSLFHFLGVGSTVFFPGSCAVMEEGGASFSSGTSYEFFSESERAEMEEESWEVLTNAVPAALALAIKMQDPLAGALYKPHLSNSPPYYTTALASLDRRETGALFGAALVAGRSGYESHDKSHIT</sequence>
<keyword evidence="1" id="KW-0732">Signal</keyword>
<keyword evidence="3" id="KW-1185">Reference proteome</keyword>
<evidence type="ECO:0000256" key="1">
    <source>
        <dbReference type="SAM" id="SignalP"/>
    </source>
</evidence>
<dbReference type="EMBL" id="LN891027">
    <property type="protein sequence ID" value="CUS11243.1"/>
    <property type="molecule type" value="Genomic_DNA"/>
</dbReference>